<evidence type="ECO:0000256" key="5">
    <source>
        <dbReference type="ARBA" id="ARBA00022676"/>
    </source>
</evidence>
<comment type="subcellular location">
    <subcellularLocation>
        <location evidence="1">Golgi apparatus membrane</location>
        <topology evidence="1">Single-pass type II membrane protein</topology>
    </subcellularLocation>
</comment>
<proteinExistence type="inferred from homology"/>
<comment type="catalytic activity">
    <reaction evidence="13">
        <text>N(4)-{beta-D-GlcNAc-(1-&gt;2)-[beta-D-GlcNAc-(1-&gt;4)]-alpha-D-Man-(1-&gt;3)-[beta-D-GlcNAc-(1-&gt;2)-alpha-D-Man-(1-&gt;6)]-beta-D-Man-(1-&gt;4)-beta-D-GlcNAc-(1-&gt;4)-beta-D-GlcNAc}-L-asparaginyl-[protein] + UDP-N-acetyl-alpha-D-glucosamine = N(4)-{beta-D-GlcNAc-(1-&gt;2)-[beta-D-GlcNAc-(1-&gt;4)]-alpha-D-Man-(1-&gt;3)-[beta-D-GlcNAc-(1-&gt;2)-[beta-D-GlcNAc-(1-&gt;6)]-alpha-D-Man-(1-&gt;6)]-beta-D-Man-(1-&gt;4)-beta-D-GlcNAc-(1-&gt;4)-beta-D-GlcNAc}-L-asparaginyl-[protein] + UDP + H(+)</text>
        <dbReference type="Rhea" id="RHEA:16921"/>
        <dbReference type="Rhea" id="RHEA-COMP:14374"/>
        <dbReference type="Rhea" id="RHEA-COMP:14377"/>
        <dbReference type="ChEBI" id="CHEBI:15378"/>
        <dbReference type="ChEBI" id="CHEBI:57705"/>
        <dbReference type="ChEBI" id="CHEBI:58223"/>
        <dbReference type="ChEBI" id="CHEBI:139507"/>
        <dbReference type="ChEBI" id="CHEBI:139510"/>
        <dbReference type="EC" id="2.4.1.155"/>
    </reaction>
</comment>
<keyword evidence="12" id="KW-0325">Glycoprotein</keyword>
<dbReference type="InterPro" id="IPR027417">
    <property type="entry name" value="P-loop_NTPase"/>
</dbReference>
<keyword evidence="9 15" id="KW-1133">Transmembrane helix</keyword>
<evidence type="ECO:0000256" key="10">
    <source>
        <dbReference type="ARBA" id="ARBA00023034"/>
    </source>
</evidence>
<feature type="region of interest" description="Disordered" evidence="14">
    <location>
        <begin position="484"/>
        <end position="503"/>
    </location>
</feature>
<evidence type="ECO:0000256" key="4">
    <source>
        <dbReference type="ARBA" id="ARBA00012671"/>
    </source>
</evidence>
<dbReference type="Gene3D" id="3.40.50.300">
    <property type="entry name" value="P-loop containing nucleotide triphosphate hydrolases"/>
    <property type="match status" value="1"/>
</dbReference>
<feature type="region of interest" description="Disordered" evidence="14">
    <location>
        <begin position="764"/>
        <end position="784"/>
    </location>
</feature>
<evidence type="ECO:0000256" key="11">
    <source>
        <dbReference type="ARBA" id="ARBA00023136"/>
    </source>
</evidence>
<evidence type="ECO:0000256" key="6">
    <source>
        <dbReference type="ARBA" id="ARBA00022679"/>
    </source>
</evidence>
<reference evidence="17" key="1">
    <citation type="submission" date="2021-01" db="EMBL/GenBank/DDBJ databases">
        <authorList>
            <person name="Corre E."/>
            <person name="Pelletier E."/>
            <person name="Niang G."/>
            <person name="Scheremetjew M."/>
            <person name="Finn R."/>
            <person name="Kale V."/>
            <person name="Holt S."/>
            <person name="Cochrane G."/>
            <person name="Meng A."/>
            <person name="Brown T."/>
            <person name="Cohen L."/>
        </authorList>
    </citation>
    <scope>NUCLEOTIDE SEQUENCE</scope>
    <source>
        <strain evidence="17">CCMP443</strain>
    </source>
</reference>
<evidence type="ECO:0000256" key="8">
    <source>
        <dbReference type="ARBA" id="ARBA00022968"/>
    </source>
</evidence>
<accession>A0A7S0W0V7</accession>
<evidence type="ECO:0000256" key="9">
    <source>
        <dbReference type="ARBA" id="ARBA00022989"/>
    </source>
</evidence>
<evidence type="ECO:0000256" key="14">
    <source>
        <dbReference type="SAM" id="MobiDB-lite"/>
    </source>
</evidence>
<keyword evidence="6" id="KW-0808">Transferase</keyword>
<evidence type="ECO:0000259" key="16">
    <source>
        <dbReference type="Pfam" id="PF15024"/>
    </source>
</evidence>
<keyword evidence="5" id="KW-0328">Glycosyltransferase</keyword>
<dbReference type="Pfam" id="PF15024">
    <property type="entry name" value="Glyco_transf_18"/>
    <property type="match status" value="1"/>
</dbReference>
<keyword evidence="7 15" id="KW-0812">Transmembrane</keyword>
<keyword evidence="10" id="KW-0333">Golgi apparatus</keyword>
<evidence type="ECO:0000256" key="12">
    <source>
        <dbReference type="ARBA" id="ARBA00023180"/>
    </source>
</evidence>
<feature type="compositionally biased region" description="Pro residues" evidence="14">
    <location>
        <begin position="491"/>
        <end position="503"/>
    </location>
</feature>
<evidence type="ECO:0000256" key="13">
    <source>
        <dbReference type="ARBA" id="ARBA00048243"/>
    </source>
</evidence>
<comment type="similarity">
    <text evidence="3">Belongs to the glycosyltransferase 18 family.</text>
</comment>
<dbReference type="InterPro" id="IPR026116">
    <property type="entry name" value="GT18_cat"/>
</dbReference>
<feature type="transmembrane region" description="Helical" evidence="15">
    <location>
        <begin position="20"/>
        <end position="43"/>
    </location>
</feature>
<feature type="region of interest" description="Disordered" evidence="14">
    <location>
        <begin position="123"/>
        <end position="144"/>
    </location>
</feature>
<evidence type="ECO:0000256" key="15">
    <source>
        <dbReference type="SAM" id="Phobius"/>
    </source>
</evidence>
<evidence type="ECO:0000256" key="2">
    <source>
        <dbReference type="ARBA" id="ARBA00004922"/>
    </source>
</evidence>
<feature type="domain" description="Glycosyltransferase family 18 catalytic" evidence="16">
    <location>
        <begin position="291"/>
        <end position="473"/>
    </location>
</feature>
<dbReference type="UniPathway" id="UPA00378"/>
<sequence>MRFVEEKLSKPQWLPTRTWVRELCFSVLTLLAICQFFLFHFVLSGSHDLHLRRASSLKLHEIGRRANDLIGKTQRYRNFFHPHAQTSINSSHPSASADDGDQLSGQRGDFSNYTNFSNYTAQYPRLQTTPPGAPGGNTSDSVAQRSKDELVAPAKYLHPAFTTPRPVKVNASRSPKKTKVLIFTMDSLSTRVSASNRGGPSGEIVVRKALAQGLLGFGVSSVVADTESKFTEHMKHAGEYCMIILDLWTWAARGGKAKPFLKPHMKKVFLLDFFGNASTSATVFGNSRILTAYPTARFSFLGWFVKEAPRRKKLRQGVIWGKQASYFKDRWPVVLALARLSSIHLTIKREKGMPEHENITWHGTLNSDQWFRLLAESKYFAGLGNPLAGPSAIDAIAAGCVYFDPTFKEPPLPTYTSQNPFLSSRVGAPHVCVVQMGSRSEYERCALAALTGSVQPLIVADYTEKEHSERISKIFAGFLPSEVEGQQSLPPDEPPPPPLPPMSPELVKWVTQLQQKRACLTKGQARIFLYHTRKAAGTTLREYLQPVGRRWKAALDESEGLTLDARFLADTESLSVTTLRHPVDRVLSLYWYEHVGWWDGIKHDPANLKPFSEWLGNWQDGSSWKTSFMQENPGSVYVEVQNYFVKSLSGWQGPGAVNESDLATAKARLREFDMVLLTERMDEQDHAHALSTVFDRPVQRKGHALKANKSAKLRLRDKLAPDEAADRRTLEELNRLDLELWEFAQELVQVRLAHLDRLDLDPELPPGHCKQQQHTRPPDLSKMLGIHRPVGHKM</sequence>
<dbReference type="PANTHER" id="PTHR15075:SF2">
    <property type="entry name" value="ALPHA-1,6-MANNOSYLGLYCOPROTEIN 6-BETA-N-ACETYLGLUCOSAMINYLTRANSFERASE"/>
    <property type="match status" value="1"/>
</dbReference>
<dbReference type="PANTHER" id="PTHR15075">
    <property type="entry name" value="ALPHA-MANNOSIDE BETA-1,6-N-ACETYLGLUCOSAMINYLTRANSFERASE"/>
    <property type="match status" value="1"/>
</dbReference>
<evidence type="ECO:0000256" key="7">
    <source>
        <dbReference type="ARBA" id="ARBA00022692"/>
    </source>
</evidence>
<dbReference type="AlphaFoldDB" id="A0A7S0W0V7"/>
<keyword evidence="11 15" id="KW-0472">Membrane</keyword>
<name>A0A7S0W0V7_9CRYP</name>
<dbReference type="GO" id="GO:0030144">
    <property type="term" value="F:alpha-1,6-mannosylglycoprotein 6-beta-N-acetylglucosaminyltransferase activity"/>
    <property type="evidence" value="ECO:0007669"/>
    <property type="project" value="UniProtKB-EC"/>
</dbReference>
<evidence type="ECO:0000256" key="1">
    <source>
        <dbReference type="ARBA" id="ARBA00004323"/>
    </source>
</evidence>
<gene>
    <name evidence="17" type="ORF">HTEP1355_LOCUS14132</name>
</gene>
<dbReference type="EMBL" id="HBFN01024399">
    <property type="protein sequence ID" value="CAD8800459.1"/>
    <property type="molecule type" value="Transcribed_RNA"/>
</dbReference>
<dbReference type="GO" id="GO:0006487">
    <property type="term" value="P:protein N-linked glycosylation"/>
    <property type="evidence" value="ECO:0007669"/>
    <property type="project" value="TreeGrafter"/>
</dbReference>
<evidence type="ECO:0000313" key="17">
    <source>
        <dbReference type="EMBL" id="CAD8800459.1"/>
    </source>
</evidence>
<keyword evidence="8" id="KW-0735">Signal-anchor</keyword>
<dbReference type="InterPro" id="IPR052105">
    <property type="entry name" value="MGAT5_Glycosyltransferase"/>
</dbReference>
<evidence type="ECO:0000256" key="3">
    <source>
        <dbReference type="ARBA" id="ARBA00007477"/>
    </source>
</evidence>
<organism evidence="17">
    <name type="scientific">Hemiselmis tepida</name>
    <dbReference type="NCBI Taxonomy" id="464990"/>
    <lineage>
        <taxon>Eukaryota</taxon>
        <taxon>Cryptophyceae</taxon>
        <taxon>Cryptomonadales</taxon>
        <taxon>Hemiselmidaceae</taxon>
        <taxon>Hemiselmis</taxon>
    </lineage>
</organism>
<dbReference type="EC" id="2.4.1.155" evidence="4"/>
<dbReference type="GO" id="GO:0000139">
    <property type="term" value="C:Golgi membrane"/>
    <property type="evidence" value="ECO:0007669"/>
    <property type="project" value="UniProtKB-SubCell"/>
</dbReference>
<comment type="pathway">
    <text evidence="2">Protein modification; protein glycosylation.</text>
</comment>
<protein>
    <recommendedName>
        <fullName evidence="4">alpha-1,6-mannosyl-glycoprotein 6-beta-N-acetylglucosaminyltransferase</fullName>
        <ecNumber evidence="4">2.4.1.155</ecNumber>
    </recommendedName>
</protein>